<accession>A0A6J8DMC9</accession>
<organism evidence="1 2">
    <name type="scientific">Mytilus coruscus</name>
    <name type="common">Sea mussel</name>
    <dbReference type="NCBI Taxonomy" id="42192"/>
    <lineage>
        <taxon>Eukaryota</taxon>
        <taxon>Metazoa</taxon>
        <taxon>Spiralia</taxon>
        <taxon>Lophotrochozoa</taxon>
        <taxon>Mollusca</taxon>
        <taxon>Bivalvia</taxon>
        <taxon>Autobranchia</taxon>
        <taxon>Pteriomorphia</taxon>
        <taxon>Mytilida</taxon>
        <taxon>Mytiloidea</taxon>
        <taxon>Mytilidae</taxon>
        <taxon>Mytilinae</taxon>
        <taxon>Mytilus</taxon>
    </lineage>
</organism>
<reference evidence="1 2" key="1">
    <citation type="submission" date="2020-06" db="EMBL/GenBank/DDBJ databases">
        <authorList>
            <person name="Li R."/>
            <person name="Bekaert M."/>
        </authorList>
    </citation>
    <scope>NUCLEOTIDE SEQUENCE [LARGE SCALE GENOMIC DNA]</scope>
    <source>
        <strain evidence="2">wild</strain>
    </source>
</reference>
<dbReference type="Proteomes" id="UP000507470">
    <property type="component" value="Unassembled WGS sequence"/>
</dbReference>
<gene>
    <name evidence="1" type="ORF">MCOR_43027</name>
</gene>
<sequence length="460" mass="51720">MTFYILKCAPVAAKKCYLLQSCPLKIDQEENNKPFQHILNYVGISYLTACRGEFNVSGRIDIERKASQSIDRLKSRNFKVGDVVNFSFVLNFTGTQDVTFIDVLISGSSMKQIRPSDDRSFAIITLRNNKVPLKSAFGTFVMKVNDIINIRSILEVRPSSGTASMIYSESIPVFVPSFNVTHTFPEKIKMREKTSFNADITLPLFGVNNAYAKLYMPYNDNEAKITIADFAISGISGVGIGATDILNSRLNSGITKFSRSMTSEEDTATITFPTLNITDGDNDVIMLTLLCQGILQDFMGYSDGHNMEMGIGFKLNEDFIWIGSTNASIDDDTDVRNQRPVLLSELTEFQRSIHDGTCINKSCKARITTDSDGMTIVKTLNEHKYVADYYKPEAKRLRVRSRKQSGDISSRQAKNVRTELQGMQENSLQTRDLKNASLAVYMERRKDTLILSQVHDYQNK</sequence>
<evidence type="ECO:0000313" key="2">
    <source>
        <dbReference type="Proteomes" id="UP000507470"/>
    </source>
</evidence>
<keyword evidence="2" id="KW-1185">Reference proteome</keyword>
<protein>
    <submittedName>
        <fullName evidence="1">Uncharacterized protein</fullName>
    </submittedName>
</protein>
<dbReference type="AlphaFoldDB" id="A0A6J8DMC9"/>
<name>A0A6J8DMC9_MYTCO</name>
<dbReference type="EMBL" id="CACVKT020007647">
    <property type="protein sequence ID" value="CAC5409783.1"/>
    <property type="molecule type" value="Genomic_DNA"/>
</dbReference>
<dbReference type="OrthoDB" id="6151124at2759"/>
<proteinExistence type="predicted"/>
<evidence type="ECO:0000313" key="1">
    <source>
        <dbReference type="EMBL" id="CAC5409783.1"/>
    </source>
</evidence>